<evidence type="ECO:0000256" key="4">
    <source>
        <dbReference type="PROSITE-ProRule" id="PRU00175"/>
    </source>
</evidence>
<dbReference type="SUPFAM" id="SSF57850">
    <property type="entry name" value="RING/U-box"/>
    <property type="match status" value="1"/>
</dbReference>
<dbReference type="OrthoDB" id="8062037at2759"/>
<proteinExistence type="predicted"/>
<evidence type="ECO:0000256" key="2">
    <source>
        <dbReference type="ARBA" id="ARBA00022771"/>
    </source>
</evidence>
<dbReference type="AlphaFoldDB" id="A0A1R1PW51"/>
<keyword evidence="1" id="KW-0479">Metal-binding</keyword>
<dbReference type="Pfam" id="PF13639">
    <property type="entry name" value="zf-RING_2"/>
    <property type="match status" value="1"/>
</dbReference>
<dbReference type="InterPro" id="IPR013083">
    <property type="entry name" value="Znf_RING/FYVE/PHD"/>
</dbReference>
<dbReference type="PANTHER" id="PTHR14155">
    <property type="entry name" value="RING FINGER DOMAIN-CONTAINING"/>
    <property type="match status" value="1"/>
</dbReference>
<dbReference type="GO" id="GO:0008270">
    <property type="term" value="F:zinc ion binding"/>
    <property type="evidence" value="ECO:0007669"/>
    <property type="project" value="UniProtKB-KW"/>
</dbReference>
<evidence type="ECO:0000259" key="6">
    <source>
        <dbReference type="PROSITE" id="PS50089"/>
    </source>
</evidence>
<dbReference type="InterPro" id="IPR001841">
    <property type="entry name" value="Znf_RING"/>
</dbReference>
<keyword evidence="2 4" id="KW-0863">Zinc-finger</keyword>
<dbReference type="Proteomes" id="UP000188320">
    <property type="component" value="Unassembled WGS sequence"/>
</dbReference>
<feature type="domain" description="RING-type" evidence="6">
    <location>
        <begin position="111"/>
        <end position="153"/>
    </location>
</feature>
<dbReference type="SMART" id="SM00184">
    <property type="entry name" value="RING"/>
    <property type="match status" value="1"/>
</dbReference>
<evidence type="ECO:0000256" key="3">
    <source>
        <dbReference type="ARBA" id="ARBA00022833"/>
    </source>
</evidence>
<keyword evidence="5" id="KW-0812">Transmembrane</keyword>
<gene>
    <name evidence="7" type="ORF">AX774_g1309</name>
</gene>
<dbReference type="PROSITE" id="PS50089">
    <property type="entry name" value="ZF_RING_2"/>
    <property type="match status" value="1"/>
</dbReference>
<keyword evidence="5" id="KW-1133">Transmembrane helix</keyword>
<keyword evidence="5" id="KW-0472">Membrane</keyword>
<sequence length="172" mass="19209">MILKIVAPVIFIAFIAIMIGITIVARKEEIRNATNQEQHRNRAGAMLNGVQLDRARNMNARNSLTTSIDMDVLPKYTPKTFSFKDLSHFPIISWSKVSTHENDPYSEDIVCKICHAQISSGVPIRSIPCSHVFHVSCLDNYLMNNSVQCPTCDLDLYLSMIGALESNNNVGL</sequence>
<dbReference type="PANTHER" id="PTHR14155:SF627">
    <property type="entry name" value="OS06G0192800 PROTEIN"/>
    <property type="match status" value="1"/>
</dbReference>
<dbReference type="EMBL" id="LSSK01000108">
    <property type="protein sequence ID" value="OMH85143.1"/>
    <property type="molecule type" value="Genomic_DNA"/>
</dbReference>
<dbReference type="Gene3D" id="3.30.40.10">
    <property type="entry name" value="Zinc/RING finger domain, C3HC4 (zinc finger)"/>
    <property type="match status" value="1"/>
</dbReference>
<evidence type="ECO:0000313" key="8">
    <source>
        <dbReference type="Proteomes" id="UP000188320"/>
    </source>
</evidence>
<dbReference type="InterPro" id="IPR053238">
    <property type="entry name" value="RING-H2_zinc_finger"/>
</dbReference>
<keyword evidence="8" id="KW-1185">Reference proteome</keyword>
<reference evidence="8" key="1">
    <citation type="submission" date="2017-01" db="EMBL/GenBank/DDBJ databases">
        <authorList>
            <person name="Wang Y."/>
            <person name="White M."/>
            <person name="Kvist S."/>
            <person name="Moncalvo J.-M."/>
        </authorList>
    </citation>
    <scope>NUCLEOTIDE SEQUENCE [LARGE SCALE GENOMIC DNA]</scope>
    <source>
        <strain evidence="8">COL-18-3</strain>
    </source>
</reference>
<evidence type="ECO:0000313" key="7">
    <source>
        <dbReference type="EMBL" id="OMH85143.1"/>
    </source>
</evidence>
<organism evidence="7 8">
    <name type="scientific">Zancudomyces culisetae</name>
    <name type="common">Gut fungus</name>
    <name type="synonym">Smittium culisetae</name>
    <dbReference type="NCBI Taxonomy" id="1213189"/>
    <lineage>
        <taxon>Eukaryota</taxon>
        <taxon>Fungi</taxon>
        <taxon>Fungi incertae sedis</taxon>
        <taxon>Zoopagomycota</taxon>
        <taxon>Kickxellomycotina</taxon>
        <taxon>Harpellomycetes</taxon>
        <taxon>Harpellales</taxon>
        <taxon>Legeriomycetaceae</taxon>
        <taxon>Zancudomyces</taxon>
    </lineage>
</organism>
<name>A0A1R1PW51_ZANCU</name>
<accession>A0A1R1PW51</accession>
<evidence type="ECO:0000256" key="1">
    <source>
        <dbReference type="ARBA" id="ARBA00022723"/>
    </source>
</evidence>
<protein>
    <submittedName>
        <fullName evidence="7">E3 ubiquitin-protein ligase</fullName>
    </submittedName>
</protein>
<evidence type="ECO:0000256" key="5">
    <source>
        <dbReference type="SAM" id="Phobius"/>
    </source>
</evidence>
<comment type="caution">
    <text evidence="7">The sequence shown here is derived from an EMBL/GenBank/DDBJ whole genome shotgun (WGS) entry which is preliminary data.</text>
</comment>
<feature type="transmembrane region" description="Helical" evidence="5">
    <location>
        <begin position="6"/>
        <end position="25"/>
    </location>
</feature>
<dbReference type="CDD" id="cd16448">
    <property type="entry name" value="RING-H2"/>
    <property type="match status" value="1"/>
</dbReference>
<keyword evidence="3" id="KW-0862">Zinc</keyword>